<protein>
    <submittedName>
        <fullName evidence="2">Uncharacterized protein</fullName>
    </submittedName>
</protein>
<evidence type="ECO:0000313" key="2">
    <source>
        <dbReference type="EMBL" id="WVZ07079.1"/>
    </source>
</evidence>
<feature type="region of interest" description="Disordered" evidence="1">
    <location>
        <begin position="18"/>
        <end position="56"/>
    </location>
</feature>
<keyword evidence="3" id="KW-1185">Reference proteome</keyword>
<name>A0AAQ3NBU0_VIGMU</name>
<evidence type="ECO:0000256" key="1">
    <source>
        <dbReference type="SAM" id="MobiDB-lite"/>
    </source>
</evidence>
<dbReference type="Proteomes" id="UP001374535">
    <property type="component" value="Chromosome 6"/>
</dbReference>
<accession>A0AAQ3NBU0</accession>
<evidence type="ECO:0000313" key="3">
    <source>
        <dbReference type="Proteomes" id="UP001374535"/>
    </source>
</evidence>
<reference evidence="2 3" key="1">
    <citation type="journal article" date="2023" name="Life. Sci Alliance">
        <title>Evolutionary insights into 3D genome organization and epigenetic landscape of Vigna mungo.</title>
        <authorList>
            <person name="Junaid A."/>
            <person name="Singh B."/>
            <person name="Bhatia S."/>
        </authorList>
    </citation>
    <scope>NUCLEOTIDE SEQUENCE [LARGE SCALE GENOMIC DNA]</scope>
    <source>
        <strain evidence="2">Urdbean</strain>
    </source>
</reference>
<proteinExistence type="predicted"/>
<organism evidence="2 3">
    <name type="scientific">Vigna mungo</name>
    <name type="common">Black gram</name>
    <name type="synonym">Phaseolus mungo</name>
    <dbReference type="NCBI Taxonomy" id="3915"/>
    <lineage>
        <taxon>Eukaryota</taxon>
        <taxon>Viridiplantae</taxon>
        <taxon>Streptophyta</taxon>
        <taxon>Embryophyta</taxon>
        <taxon>Tracheophyta</taxon>
        <taxon>Spermatophyta</taxon>
        <taxon>Magnoliopsida</taxon>
        <taxon>eudicotyledons</taxon>
        <taxon>Gunneridae</taxon>
        <taxon>Pentapetalae</taxon>
        <taxon>rosids</taxon>
        <taxon>fabids</taxon>
        <taxon>Fabales</taxon>
        <taxon>Fabaceae</taxon>
        <taxon>Papilionoideae</taxon>
        <taxon>50 kb inversion clade</taxon>
        <taxon>NPAAA clade</taxon>
        <taxon>indigoferoid/millettioid clade</taxon>
        <taxon>Phaseoleae</taxon>
        <taxon>Vigna</taxon>
    </lineage>
</organism>
<gene>
    <name evidence="2" type="ORF">V8G54_020425</name>
</gene>
<dbReference type="AlphaFoldDB" id="A0AAQ3NBU0"/>
<sequence>MPLSLSSRENQEASCFFPSTVHHHESPPSRAAVTGTTNLRRTTTEQPPRSSRRSHNNHHAKHLFLFPITLCSITRSFHFGLESHIHEILHVFTLKLLFSFQ</sequence>
<dbReference type="EMBL" id="CP144695">
    <property type="protein sequence ID" value="WVZ07079.1"/>
    <property type="molecule type" value="Genomic_DNA"/>
</dbReference>